<dbReference type="GO" id="GO:1990961">
    <property type="term" value="P:xenobiotic detoxification by transmembrane export across the plasma membrane"/>
    <property type="evidence" value="ECO:0007669"/>
    <property type="project" value="UniProtKB-ARBA"/>
</dbReference>
<dbReference type="Pfam" id="PF07690">
    <property type="entry name" value="MFS_1"/>
    <property type="match status" value="1"/>
</dbReference>
<evidence type="ECO:0000259" key="10">
    <source>
        <dbReference type="PROSITE" id="PS50850"/>
    </source>
</evidence>
<dbReference type="Proteomes" id="UP000231484">
    <property type="component" value="Unassembled WGS sequence"/>
</dbReference>
<evidence type="ECO:0000313" key="14">
    <source>
        <dbReference type="Proteomes" id="UP000231484"/>
    </source>
</evidence>
<dbReference type="RefSeq" id="WP_037407228.1">
    <property type="nucleotide sequence ID" value="NZ_MEIP01000016.1"/>
</dbReference>
<gene>
    <name evidence="11" type="primary">emrB</name>
    <name evidence="11" type="ORF">BHC46_06995</name>
    <name evidence="12" type="ORF">BHC48_08115</name>
</gene>
<keyword evidence="8 9" id="KW-0472">Membrane</keyword>
<evidence type="ECO:0000313" key="11">
    <source>
        <dbReference type="EMBL" id="PIT47518.1"/>
    </source>
</evidence>
<dbReference type="OrthoDB" id="9807274at2"/>
<feature type="transmembrane region" description="Helical" evidence="9">
    <location>
        <begin position="200"/>
        <end position="219"/>
    </location>
</feature>
<feature type="domain" description="Major facilitator superfamily (MFS) profile" evidence="10">
    <location>
        <begin position="14"/>
        <end position="501"/>
    </location>
</feature>
<dbReference type="InterPro" id="IPR011701">
    <property type="entry name" value="MFS"/>
</dbReference>
<evidence type="ECO:0000256" key="2">
    <source>
        <dbReference type="ARBA" id="ARBA00008537"/>
    </source>
</evidence>
<feature type="transmembrane region" description="Helical" evidence="9">
    <location>
        <begin position="80"/>
        <end position="107"/>
    </location>
</feature>
<dbReference type="InterPro" id="IPR020846">
    <property type="entry name" value="MFS_dom"/>
</dbReference>
<dbReference type="InterPro" id="IPR004638">
    <property type="entry name" value="EmrB-like"/>
</dbReference>
<dbReference type="PANTHER" id="PTHR42718:SF9">
    <property type="entry name" value="MAJOR FACILITATOR SUPERFAMILY MULTIDRUG TRANSPORTER MFSC"/>
    <property type="match status" value="1"/>
</dbReference>
<feature type="transmembrane region" description="Helical" evidence="9">
    <location>
        <begin position="363"/>
        <end position="381"/>
    </location>
</feature>
<evidence type="ECO:0000313" key="12">
    <source>
        <dbReference type="EMBL" id="PIT49617.1"/>
    </source>
</evidence>
<evidence type="ECO:0000256" key="1">
    <source>
        <dbReference type="ARBA" id="ARBA00004429"/>
    </source>
</evidence>
<proteinExistence type="inferred from homology"/>
<feature type="transmembrane region" description="Helical" evidence="9">
    <location>
        <begin position="269"/>
        <end position="290"/>
    </location>
</feature>
<organism evidence="11 13">
    <name type="scientific">Snodgrassella alvi</name>
    <dbReference type="NCBI Taxonomy" id="1196083"/>
    <lineage>
        <taxon>Bacteria</taxon>
        <taxon>Pseudomonadati</taxon>
        <taxon>Pseudomonadota</taxon>
        <taxon>Betaproteobacteria</taxon>
        <taxon>Neisseriales</taxon>
        <taxon>Neisseriaceae</taxon>
        <taxon>Snodgrassella</taxon>
    </lineage>
</organism>
<keyword evidence="5" id="KW-0997">Cell inner membrane</keyword>
<evidence type="ECO:0000256" key="3">
    <source>
        <dbReference type="ARBA" id="ARBA00022448"/>
    </source>
</evidence>
<comment type="subcellular location">
    <subcellularLocation>
        <location evidence="1">Cell inner membrane</location>
        <topology evidence="1">Multi-pass membrane protein</topology>
    </subcellularLocation>
</comment>
<dbReference type="GO" id="GO:0015721">
    <property type="term" value="P:bile acid and bile salt transport"/>
    <property type="evidence" value="ECO:0007669"/>
    <property type="project" value="UniProtKB-ARBA"/>
</dbReference>
<keyword evidence="7 9" id="KW-1133">Transmembrane helix</keyword>
<comment type="caution">
    <text evidence="11">The sequence shown here is derived from an EMBL/GenBank/DDBJ whole genome shotgun (WGS) entry which is preliminary data.</text>
</comment>
<comment type="similarity">
    <text evidence="2">Belongs to the major facilitator superfamily. EmrB family.</text>
</comment>
<dbReference type="GO" id="GO:0022857">
    <property type="term" value="F:transmembrane transporter activity"/>
    <property type="evidence" value="ECO:0007669"/>
    <property type="project" value="InterPro"/>
</dbReference>
<dbReference type="InterPro" id="IPR036259">
    <property type="entry name" value="MFS_trans_sf"/>
</dbReference>
<dbReference type="PANTHER" id="PTHR42718">
    <property type="entry name" value="MAJOR FACILITATOR SUPERFAMILY MULTIDRUG TRANSPORTER MFSC"/>
    <property type="match status" value="1"/>
</dbReference>
<evidence type="ECO:0000256" key="6">
    <source>
        <dbReference type="ARBA" id="ARBA00022692"/>
    </source>
</evidence>
<feature type="transmembrane region" description="Helical" evidence="9">
    <location>
        <begin position="166"/>
        <end position="188"/>
    </location>
</feature>
<dbReference type="EMBL" id="MEIP01000016">
    <property type="protein sequence ID" value="PIT47518.1"/>
    <property type="molecule type" value="Genomic_DNA"/>
</dbReference>
<evidence type="ECO:0000256" key="5">
    <source>
        <dbReference type="ARBA" id="ARBA00022519"/>
    </source>
</evidence>
<dbReference type="Proteomes" id="UP000229970">
    <property type="component" value="Unassembled WGS sequence"/>
</dbReference>
<evidence type="ECO:0000256" key="4">
    <source>
        <dbReference type="ARBA" id="ARBA00022475"/>
    </source>
</evidence>
<feature type="transmembrane region" description="Helical" evidence="9">
    <location>
        <begin position="52"/>
        <end position="73"/>
    </location>
</feature>
<feature type="transmembrane region" description="Helical" evidence="9">
    <location>
        <begin position="334"/>
        <end position="351"/>
    </location>
</feature>
<dbReference type="Gene3D" id="1.20.1720.10">
    <property type="entry name" value="Multidrug resistance protein D"/>
    <property type="match status" value="1"/>
</dbReference>
<keyword evidence="6 9" id="KW-0812">Transmembrane</keyword>
<dbReference type="NCBIfam" id="TIGR00711">
    <property type="entry name" value="efflux_EmrB"/>
    <property type="match status" value="1"/>
</dbReference>
<feature type="transmembrane region" description="Helical" evidence="9">
    <location>
        <begin position="479"/>
        <end position="496"/>
    </location>
</feature>
<dbReference type="GeneID" id="75158204"/>
<dbReference type="FunFam" id="1.20.1720.10:FF:000002">
    <property type="entry name" value="Multidrug resistance protein B"/>
    <property type="match status" value="1"/>
</dbReference>
<dbReference type="eggNOG" id="COG2814">
    <property type="taxonomic scope" value="Bacteria"/>
</dbReference>
<feature type="transmembrane region" description="Helical" evidence="9">
    <location>
        <begin position="113"/>
        <end position="130"/>
    </location>
</feature>
<name>A0A066TFQ7_9NEIS</name>
<evidence type="ECO:0000313" key="13">
    <source>
        <dbReference type="Proteomes" id="UP000229970"/>
    </source>
</evidence>
<keyword evidence="3" id="KW-0813">Transport</keyword>
<reference evidence="13 14" key="1">
    <citation type="journal article" date="2017" name="MBio">
        <title>Type VI secretion-mediated competition in the bee gut microbiome.</title>
        <authorList>
            <person name="Steele M.I."/>
            <person name="Kwong W.K."/>
            <person name="Powell J.E."/>
            <person name="Whiteley M."/>
            <person name="Moran N.A."/>
        </authorList>
    </citation>
    <scope>NUCLEOTIDE SEQUENCE [LARGE SCALE GENOMIC DNA]</scope>
    <source>
        <strain evidence="12 14">Occ4-2</strain>
        <strain evidence="11 13">Ruf1-X</strain>
    </source>
</reference>
<dbReference type="Gene3D" id="1.20.1250.20">
    <property type="entry name" value="MFS general substrate transporter like domains"/>
    <property type="match status" value="1"/>
</dbReference>
<dbReference type="GO" id="GO:0005886">
    <property type="term" value="C:plasma membrane"/>
    <property type="evidence" value="ECO:0007669"/>
    <property type="project" value="UniProtKB-SubCell"/>
</dbReference>
<dbReference type="CDD" id="cd17503">
    <property type="entry name" value="MFS_LmrB_MDR_like"/>
    <property type="match status" value="1"/>
</dbReference>
<keyword evidence="4" id="KW-1003">Cell membrane</keyword>
<feature type="transmembrane region" description="Helical" evidence="9">
    <location>
        <begin position="137"/>
        <end position="160"/>
    </location>
</feature>
<evidence type="ECO:0000256" key="9">
    <source>
        <dbReference type="SAM" id="Phobius"/>
    </source>
</evidence>
<accession>A0A066TFQ7</accession>
<sequence length="509" mass="55422">MTHSPLKGPALALVTVALSLAVFMQVLDSTIANVALPTITGNLGAANSQGTWVITAFAVANAISVPLTGWLARRFGEVKVFVVATLSFVLASFLCGIAPSLALLVFFRVLQGAVAGPMIPLSQSLLMAAYPPEKRPMALAMWSMVIIVAPIFGPILGGIISDNWHWGWIFFINVPIGLLAAGISWQMMKKRETETVHQPIDRMGLSLMVVGVGALQMMLDRGHELDWFSSNEIIILAVIAVVCLSYFVIWEWYAKYPIVDLRLFKDRNFTVGVITLSTAYMTYMGAIVLLPMLLQMQLGYTATWAGLATAPIGIFPVLLSPLIGKFGNRLDMRVLVTISFTVYAICFFWRTNFNAGMGFMDVFWPQFVQGIGMAMFFMPLTQITLSNMSGSQIASASSISNFVRILAGGIGTSMVNVLWDKREALHHTQLVENIHPYNSAMNESIQGMNQLGLSGVQPLGSIEQTIGQQAHIMGANDLFWLYGLTFLILVVLVWFAKPPFGSGGGGGAH</sequence>
<dbReference type="EMBL" id="MEIQ01000046">
    <property type="protein sequence ID" value="PIT49617.1"/>
    <property type="molecule type" value="Genomic_DNA"/>
</dbReference>
<dbReference type="AlphaFoldDB" id="A0A066TFQ7"/>
<dbReference type="PROSITE" id="PS50850">
    <property type="entry name" value="MFS"/>
    <property type="match status" value="1"/>
</dbReference>
<evidence type="ECO:0000256" key="8">
    <source>
        <dbReference type="ARBA" id="ARBA00023136"/>
    </source>
</evidence>
<feature type="transmembrane region" description="Helical" evidence="9">
    <location>
        <begin position="302"/>
        <end position="322"/>
    </location>
</feature>
<protein>
    <submittedName>
        <fullName evidence="11">Multidrug resistance protein B</fullName>
    </submittedName>
</protein>
<dbReference type="SUPFAM" id="SSF103473">
    <property type="entry name" value="MFS general substrate transporter"/>
    <property type="match status" value="1"/>
</dbReference>
<evidence type="ECO:0000256" key="7">
    <source>
        <dbReference type="ARBA" id="ARBA00022989"/>
    </source>
</evidence>
<feature type="transmembrane region" description="Helical" evidence="9">
    <location>
        <begin position="231"/>
        <end position="249"/>
    </location>
</feature>